<reference evidence="1 2" key="1">
    <citation type="journal article" date="2015" name="Genome Announc.">
        <title>Draft genome sequence of a Halorubrum H3 strain isolated from the burlinskoye salt lake (Altai Krai, Russia).</title>
        <authorList>
            <person name="Rozanov A.S."/>
            <person name="Bryanskaya A.V."/>
            <person name="Malup T.K."/>
            <person name="Kotenko A.V."/>
            <person name="Peltek S.E."/>
        </authorList>
    </citation>
    <scope>NUCLEOTIDE SEQUENCE [LARGE SCALE GENOMIC DNA]</scope>
    <source>
        <strain evidence="1 2">H3</strain>
    </source>
</reference>
<sequence>MTQLERPSASRRHLLAGVGAGLSLAAAGCLGDESASITPVSLDGERACDQCGMIVEDHPGPVGQLHFEDDEPEGGRPGQFCSSVCTYTYRFDAEDEGRTPLATFLTDYSLVDQEVFEEGSDTMFSSHVESEAFSRTTDLTVVARSEVIGSMGPDLIPFGDDGDVESFVEEYGGEPMSAEDVDRGTLEAL</sequence>
<comment type="caution">
    <text evidence="1">The sequence shown here is derived from an EMBL/GenBank/DDBJ whole genome shotgun (WGS) entry which is preliminary data.</text>
</comment>
<dbReference type="Gene3D" id="3.30.70.2050">
    <property type="match status" value="1"/>
</dbReference>
<dbReference type="InterPro" id="IPR006311">
    <property type="entry name" value="TAT_signal"/>
</dbReference>
<dbReference type="RefSeq" id="WP_050025328.1">
    <property type="nucleotide sequence ID" value="NZ_JNFH02000041.1"/>
</dbReference>
<dbReference type="Pfam" id="PF05573">
    <property type="entry name" value="NosL"/>
    <property type="match status" value="1"/>
</dbReference>
<organism evidence="1 2">
    <name type="scientific">Halorubrum saccharovorum</name>
    <dbReference type="NCBI Taxonomy" id="2248"/>
    <lineage>
        <taxon>Archaea</taxon>
        <taxon>Methanobacteriati</taxon>
        <taxon>Methanobacteriota</taxon>
        <taxon>Stenosarchaea group</taxon>
        <taxon>Halobacteria</taxon>
        <taxon>Halobacteriales</taxon>
        <taxon>Haloferacaceae</taxon>
        <taxon>Halorubrum</taxon>
    </lineage>
</organism>
<dbReference type="Proteomes" id="UP000053331">
    <property type="component" value="Unassembled WGS sequence"/>
</dbReference>
<dbReference type="EMBL" id="JNFH02000041">
    <property type="protein sequence ID" value="KKF39527.1"/>
    <property type="molecule type" value="Genomic_DNA"/>
</dbReference>
<dbReference type="PROSITE" id="PS51318">
    <property type="entry name" value="TAT"/>
    <property type="match status" value="1"/>
</dbReference>
<name>A0A0F8CKV2_9EURY</name>
<dbReference type="SUPFAM" id="SSF160387">
    <property type="entry name" value="NosL/MerB-like"/>
    <property type="match status" value="1"/>
</dbReference>
<gene>
    <name evidence="1" type="ORF">FK85_27920</name>
</gene>
<evidence type="ECO:0000313" key="1">
    <source>
        <dbReference type="EMBL" id="KKF39527.1"/>
    </source>
</evidence>
<dbReference type="PANTHER" id="PTHR41247">
    <property type="entry name" value="HTH-TYPE TRANSCRIPTIONAL REPRESSOR YCNK"/>
    <property type="match status" value="1"/>
</dbReference>
<dbReference type="AlphaFoldDB" id="A0A0F8CKV2"/>
<dbReference type="InterPro" id="IPR008719">
    <property type="entry name" value="N2O_reductase_NosL"/>
</dbReference>
<dbReference type="OrthoDB" id="162738at2157"/>
<dbReference type="PROSITE" id="PS51257">
    <property type="entry name" value="PROKAR_LIPOPROTEIN"/>
    <property type="match status" value="1"/>
</dbReference>
<protein>
    <submittedName>
        <fullName evidence="1">NosL</fullName>
    </submittedName>
</protein>
<evidence type="ECO:0000313" key="2">
    <source>
        <dbReference type="Proteomes" id="UP000053331"/>
    </source>
</evidence>
<dbReference type="PANTHER" id="PTHR41247:SF1">
    <property type="entry name" value="HTH-TYPE TRANSCRIPTIONAL REPRESSOR YCNK"/>
    <property type="match status" value="1"/>
</dbReference>
<proteinExistence type="predicted"/>
<keyword evidence="2" id="KW-1185">Reference proteome</keyword>
<accession>A0A0F8CKV2</accession>